<dbReference type="GO" id="GO:0003677">
    <property type="term" value="F:DNA binding"/>
    <property type="evidence" value="ECO:0007669"/>
    <property type="project" value="UniProtKB-KW"/>
</dbReference>
<keyword evidence="5" id="KW-0378">Hydrolase</keyword>
<keyword evidence="2" id="KW-0680">Restriction system</keyword>
<dbReference type="CDD" id="cd17262">
    <property type="entry name" value="RMtype1_S_Aco12261I-TRD2-CR2"/>
    <property type="match status" value="1"/>
</dbReference>
<dbReference type="PANTHER" id="PTHR30408:SF12">
    <property type="entry name" value="TYPE I RESTRICTION ENZYME MJAVIII SPECIFICITY SUBUNIT"/>
    <property type="match status" value="1"/>
</dbReference>
<gene>
    <name evidence="5" type="ORF">KCG56_03075</name>
</gene>
<dbReference type="PANTHER" id="PTHR30408">
    <property type="entry name" value="TYPE-1 RESTRICTION ENZYME ECOKI SPECIFICITY PROTEIN"/>
    <property type="match status" value="1"/>
</dbReference>
<dbReference type="Proteomes" id="UP001057305">
    <property type="component" value="Chromosome"/>
</dbReference>
<keyword evidence="5" id="KW-0255">Endonuclease</keyword>
<name>A0A9X9HZL5_NEISU</name>
<sequence length="172" mass="19566">MGDICENLDARRIPITTQDRESGKIPYYGASGIIDYIDKFIFNEDLLCVSEDGANLIDRNYPIAFSISGKTWVNNHAHVLRFKNIATQIIVENYLNSINLEYYLTGMAQPKLNQAKLSTILIPKPSLEKEQQAIADCLSSLDKLISEENEQIGRLKDHKKGLMQQLFSIFRN</sequence>
<dbReference type="AlphaFoldDB" id="A0A9X9HZL5"/>
<comment type="similarity">
    <text evidence="1">Belongs to the type-I restriction system S methylase family.</text>
</comment>
<evidence type="ECO:0000256" key="2">
    <source>
        <dbReference type="ARBA" id="ARBA00022747"/>
    </source>
</evidence>
<dbReference type="GO" id="GO:0004519">
    <property type="term" value="F:endonuclease activity"/>
    <property type="evidence" value="ECO:0007669"/>
    <property type="project" value="UniProtKB-KW"/>
</dbReference>
<feature type="domain" description="Type I restriction modification DNA specificity" evidence="4">
    <location>
        <begin position="2"/>
        <end position="152"/>
    </location>
</feature>
<dbReference type="GO" id="GO:0016787">
    <property type="term" value="F:hydrolase activity"/>
    <property type="evidence" value="ECO:0007669"/>
    <property type="project" value="UniProtKB-KW"/>
</dbReference>
<dbReference type="Gene3D" id="3.90.220.20">
    <property type="entry name" value="DNA methylase specificity domains"/>
    <property type="match status" value="1"/>
</dbReference>
<dbReference type="REBASE" id="641616">
    <property type="entry name" value="S1.Nsu073ORF3085P"/>
</dbReference>
<reference evidence="5" key="1">
    <citation type="submission" date="2021-04" db="EMBL/GenBank/DDBJ databases">
        <title>Characterizing Neisseria spp. as novel respiratory pathobionts in bronchiectasis.</title>
        <authorList>
            <person name="Li L."/>
            <person name="Mac Aogain M."/>
            <person name="Xu T."/>
            <person name="Jaggi T.K."/>
            <person name="Chan L.Y."/>
            <person name="Keir H.R."/>
            <person name="Dicker A.J."/>
            <person name="Qu J."/>
            <person name="Liu Y."/>
            <person name="Chen H.S."/>
            <person name="Koh M.S."/>
            <person name="Ong T.H."/>
            <person name="Lim A.Y.H."/>
            <person name="Abisheganaden J."/>
            <person name="Low T.B."/>
            <person name="Oliver B.G."/>
            <person name="Tan N.S."/>
            <person name="Fang M."/>
            <person name="Chalmers J.D."/>
            <person name="Chotirmall S.H."/>
        </authorList>
    </citation>
    <scope>NUCLEOTIDE SEQUENCE</scope>
    <source>
        <strain evidence="5">TT0073</strain>
    </source>
</reference>
<dbReference type="Pfam" id="PF01420">
    <property type="entry name" value="Methylase_S"/>
    <property type="match status" value="1"/>
</dbReference>
<dbReference type="Gene3D" id="1.10.287.1120">
    <property type="entry name" value="Bipartite methylase S protein"/>
    <property type="match status" value="1"/>
</dbReference>
<organism evidence="5 6">
    <name type="scientific">Neisseria subflava</name>
    <dbReference type="NCBI Taxonomy" id="28449"/>
    <lineage>
        <taxon>Bacteria</taxon>
        <taxon>Pseudomonadati</taxon>
        <taxon>Pseudomonadota</taxon>
        <taxon>Betaproteobacteria</taxon>
        <taxon>Neisseriales</taxon>
        <taxon>Neisseriaceae</taxon>
        <taxon>Neisseria</taxon>
    </lineage>
</organism>
<dbReference type="RefSeq" id="WP_254321862.1">
    <property type="nucleotide sequence ID" value="NZ_CP073116.1"/>
</dbReference>
<dbReference type="InterPro" id="IPR000055">
    <property type="entry name" value="Restrct_endonuc_typeI_TRD"/>
</dbReference>
<dbReference type="InterPro" id="IPR052021">
    <property type="entry name" value="Type-I_RS_S_subunit"/>
</dbReference>
<evidence type="ECO:0000256" key="3">
    <source>
        <dbReference type="ARBA" id="ARBA00023125"/>
    </source>
</evidence>
<dbReference type="InterPro" id="IPR044946">
    <property type="entry name" value="Restrct_endonuc_typeI_TRD_sf"/>
</dbReference>
<protein>
    <submittedName>
        <fullName evidence="5">Restriction endonuclease subunit S</fullName>
        <ecNumber evidence="5">3.1.21.-</ecNumber>
    </submittedName>
</protein>
<evidence type="ECO:0000313" key="5">
    <source>
        <dbReference type="EMBL" id="UTG72433.1"/>
    </source>
</evidence>
<dbReference type="EMBL" id="CP073116">
    <property type="protein sequence ID" value="UTG72433.1"/>
    <property type="molecule type" value="Genomic_DNA"/>
</dbReference>
<keyword evidence="3" id="KW-0238">DNA-binding</keyword>
<accession>A0A9X9HZL5</accession>
<keyword evidence="5" id="KW-0540">Nuclease</keyword>
<dbReference type="EC" id="3.1.21.-" evidence="5"/>
<dbReference type="GO" id="GO:0009307">
    <property type="term" value="P:DNA restriction-modification system"/>
    <property type="evidence" value="ECO:0007669"/>
    <property type="project" value="UniProtKB-KW"/>
</dbReference>
<evidence type="ECO:0000256" key="1">
    <source>
        <dbReference type="ARBA" id="ARBA00010923"/>
    </source>
</evidence>
<evidence type="ECO:0000259" key="4">
    <source>
        <dbReference type="Pfam" id="PF01420"/>
    </source>
</evidence>
<proteinExistence type="inferred from homology"/>
<dbReference type="SUPFAM" id="SSF116734">
    <property type="entry name" value="DNA methylase specificity domain"/>
    <property type="match status" value="1"/>
</dbReference>
<evidence type="ECO:0000313" key="6">
    <source>
        <dbReference type="Proteomes" id="UP001057305"/>
    </source>
</evidence>